<dbReference type="AlphaFoldDB" id="A0A3S8RX66"/>
<dbReference type="GO" id="GO:0008993">
    <property type="term" value="F:rhamnulokinase activity"/>
    <property type="evidence" value="ECO:0007669"/>
    <property type="project" value="UniProtKB-UniRule"/>
</dbReference>
<feature type="binding site" evidence="7">
    <location>
        <position position="295"/>
    </location>
    <ligand>
        <name>substrate</name>
    </ligand>
</feature>
<feature type="disulfide bond" evidence="7">
    <location>
        <begin position="353"/>
        <end position="370"/>
    </location>
</feature>
<comment type="function">
    <text evidence="7">Involved in the catabolism of L-rhamnose (6-deoxy-L-mannose). Catalyzes the transfer of the gamma-phosphate group from ATP to the 1-hydroxyl group of L-rhamnulose to yield L-rhamnulose 1-phosphate.</text>
</comment>
<comment type="similarity">
    <text evidence="1">Belongs to the FGGY kinase family.</text>
</comment>
<evidence type="ECO:0000256" key="1">
    <source>
        <dbReference type="ARBA" id="ARBA00009156"/>
    </source>
</evidence>
<dbReference type="InterPro" id="IPR043129">
    <property type="entry name" value="ATPase_NBD"/>
</dbReference>
<evidence type="ECO:0000259" key="10">
    <source>
        <dbReference type="Pfam" id="PF02782"/>
    </source>
</evidence>
<evidence type="ECO:0000256" key="3">
    <source>
        <dbReference type="ARBA" id="ARBA00022741"/>
    </source>
</evidence>
<feature type="binding site" evidence="7">
    <location>
        <position position="258"/>
    </location>
    <ligand>
        <name>ATP</name>
        <dbReference type="ChEBI" id="CHEBI:30616"/>
    </ligand>
</feature>
<feature type="binding site" evidence="7">
    <location>
        <begin position="234"/>
        <end position="236"/>
    </location>
    <ligand>
        <name>substrate</name>
    </ligand>
</feature>
<evidence type="ECO:0000256" key="6">
    <source>
        <dbReference type="ARBA" id="ARBA00023308"/>
    </source>
</evidence>
<sequence>MKNYIAIDIGASSGRLLHAQLYGEQLALKEIHRFANSFHHRHGHDYWDVDHIFAEIVKGLQKAKRLGIESCYLGLDTWAVDYVLLDQKGDRLEEVYAYRDKRTEGAPEKFHAKISREEVYARTGIQELPFNTLYQLYVHDRNQLCEADKIMLVPDYLYYRLSGRKVNEVTNASTMQMLNLRTREFDEELLKLLSLRRDQFSELIEPGQSLGMIRPELARQYDLPLCELVVVPTHDTASAVVSIPVQEGQSWAYISSGTWSLLGAEVAEPINHRAAMEANYTNEWGAFGTYRFLKNIMGLWMIQEVRRESDNAYSFSELAELAAAEIPFLSLIPCNDSRFLNPKSMIAEIQSFCKETRQPVPLQMGEITRCVFDSLALTYFDALRELEGLLGRAVEVLHIVGGGSNNELLCQLTANVIGKTVQAGPSEATALGNIAVQMISSQEVESIRAARELITRSFSLKVFEPEPICNLDQVLERWEKLVSHS</sequence>
<dbReference type="Pfam" id="PF02782">
    <property type="entry name" value="FGGY_C"/>
    <property type="match status" value="1"/>
</dbReference>
<comment type="catalytic activity">
    <reaction evidence="7">
        <text>L-rhamnulose + ATP = L-rhamnulose 1-phosphate + ADP + H(+)</text>
        <dbReference type="Rhea" id="RHEA:20117"/>
        <dbReference type="ChEBI" id="CHEBI:15378"/>
        <dbReference type="ChEBI" id="CHEBI:17897"/>
        <dbReference type="ChEBI" id="CHEBI:30616"/>
        <dbReference type="ChEBI" id="CHEBI:58313"/>
        <dbReference type="ChEBI" id="CHEBI:456216"/>
        <dbReference type="EC" id="2.7.1.5"/>
    </reaction>
</comment>
<dbReference type="RefSeq" id="WP_125083708.1">
    <property type="nucleotide sequence ID" value="NZ_CP034248.1"/>
</dbReference>
<dbReference type="Proteomes" id="UP000273145">
    <property type="component" value="Chromosome"/>
</dbReference>
<accession>A0A3S8RX66</accession>
<feature type="binding site" evidence="7">
    <location>
        <position position="303"/>
    </location>
    <ligand>
        <name>ATP</name>
        <dbReference type="ChEBI" id="CHEBI:30616"/>
    </ligand>
</feature>
<evidence type="ECO:0000259" key="9">
    <source>
        <dbReference type="Pfam" id="PF00370"/>
    </source>
</evidence>
<comment type="caution">
    <text evidence="7">Lacks conserved residue(s) required for the propagation of feature annotation.</text>
</comment>
<dbReference type="SUPFAM" id="SSF53067">
    <property type="entry name" value="Actin-like ATPase domain"/>
    <property type="match status" value="2"/>
</dbReference>
<evidence type="ECO:0000256" key="4">
    <source>
        <dbReference type="ARBA" id="ARBA00022777"/>
    </source>
</evidence>
<reference evidence="11 12" key="1">
    <citation type="submission" date="2018-11" db="EMBL/GenBank/DDBJ databases">
        <title>Genome sequencing of Paenibacillus lentus DSM25539(T).</title>
        <authorList>
            <person name="Kook J.-K."/>
            <person name="Park S.-N."/>
            <person name="Lim Y.K."/>
        </authorList>
    </citation>
    <scope>NUCLEOTIDE SEQUENCE [LARGE SCALE GENOMIC DNA]</scope>
    <source>
        <strain evidence="11 12">DSM 25539</strain>
    </source>
</reference>
<gene>
    <name evidence="7 11" type="primary">rhaB</name>
    <name evidence="11" type="ORF">EIM92_17140</name>
</gene>
<keyword evidence="3 7" id="KW-0547">Nucleotide-binding</keyword>
<evidence type="ECO:0000256" key="2">
    <source>
        <dbReference type="ARBA" id="ARBA00022679"/>
    </source>
</evidence>
<evidence type="ECO:0000256" key="7">
    <source>
        <dbReference type="HAMAP-Rule" id="MF_01535"/>
    </source>
</evidence>
<dbReference type="Gene3D" id="3.30.420.40">
    <property type="match status" value="2"/>
</dbReference>
<proteinExistence type="inferred from homology"/>
<keyword evidence="5 7" id="KW-0067">ATP-binding</keyword>
<dbReference type="InterPro" id="IPR018484">
    <property type="entry name" value="FGGY_N"/>
</dbReference>
<keyword evidence="6 7" id="KW-0684">Rhamnose metabolism</keyword>
<name>A0A3S8RX66_9BACL</name>
<dbReference type="EC" id="2.7.1.5" evidence="7 8"/>
<keyword evidence="4 7" id="KW-0418">Kinase</keyword>
<protein>
    <recommendedName>
        <fullName evidence="7 8">Rhamnulokinase</fullName>
        <shortName evidence="7">RhaB</shortName>
        <ecNumber evidence="7 8">2.7.1.5</ecNumber>
    </recommendedName>
    <alternativeName>
        <fullName evidence="7">ATP:L-rhamnulose phosphotransferase</fullName>
    </alternativeName>
    <alternativeName>
        <fullName evidence="7">L-rhamnulose 1-kinase</fullName>
    </alternativeName>
    <alternativeName>
        <fullName evidence="7">Rhamnulose kinase</fullName>
    </alternativeName>
</protein>
<dbReference type="UniPathway" id="UPA00541">
    <property type="reaction ID" value="UER00602"/>
</dbReference>
<feature type="domain" description="Carbohydrate kinase FGGY N-terminal" evidence="9">
    <location>
        <begin position="4"/>
        <end position="241"/>
    </location>
</feature>
<comment type="cofactor">
    <cofactor evidence="7">
        <name>Mg(2+)</name>
        <dbReference type="ChEBI" id="CHEBI:18420"/>
    </cofactor>
</comment>
<organism evidence="11 12">
    <name type="scientific">Paenibacillus lentus</name>
    <dbReference type="NCBI Taxonomy" id="1338368"/>
    <lineage>
        <taxon>Bacteria</taxon>
        <taxon>Bacillati</taxon>
        <taxon>Bacillota</taxon>
        <taxon>Bacilli</taxon>
        <taxon>Bacillales</taxon>
        <taxon>Paenibacillaceae</taxon>
        <taxon>Paenibacillus</taxon>
    </lineage>
</organism>
<dbReference type="EMBL" id="CP034248">
    <property type="protein sequence ID" value="AZK47661.1"/>
    <property type="molecule type" value="Genomic_DNA"/>
</dbReference>
<evidence type="ECO:0000256" key="8">
    <source>
        <dbReference type="NCBIfam" id="TIGR02627"/>
    </source>
</evidence>
<dbReference type="InterPro" id="IPR013449">
    <property type="entry name" value="Rhamnulokinase"/>
</dbReference>
<dbReference type="NCBIfam" id="TIGR02627">
    <property type="entry name" value="rhamnulo_kin"/>
    <property type="match status" value="1"/>
</dbReference>
<evidence type="ECO:0000256" key="5">
    <source>
        <dbReference type="ARBA" id="ARBA00022840"/>
    </source>
</evidence>
<comment type="similarity">
    <text evidence="7">Belongs to the rhamnulokinase family.</text>
</comment>
<dbReference type="CDD" id="cd07771">
    <property type="entry name" value="ASKHA_NBD_FGGY_RhaB-like"/>
    <property type="match status" value="1"/>
</dbReference>
<comment type="pathway">
    <text evidence="7">Carbohydrate degradation; L-rhamnose degradation; glycerone phosphate from L-rhamnose: step 2/3.</text>
</comment>
<feature type="active site" description="Proton acceptor" evidence="7">
    <location>
        <position position="235"/>
    </location>
</feature>
<feature type="binding site" evidence="7">
    <location>
        <begin position="11"/>
        <end position="15"/>
    </location>
    <ligand>
        <name>ATP</name>
        <dbReference type="ChEBI" id="CHEBI:30616"/>
    </ligand>
</feature>
<evidence type="ECO:0000313" key="12">
    <source>
        <dbReference type="Proteomes" id="UP000273145"/>
    </source>
</evidence>
<keyword evidence="2 7" id="KW-0808">Transferase</keyword>
<feature type="binding site" evidence="7">
    <location>
        <position position="402"/>
    </location>
    <ligand>
        <name>ATP</name>
        <dbReference type="ChEBI" id="CHEBI:30616"/>
    </ligand>
</feature>
<keyword evidence="7" id="KW-0460">Magnesium</keyword>
<dbReference type="InterPro" id="IPR050406">
    <property type="entry name" value="FGGY_Carb_Kinase"/>
</dbReference>
<dbReference type="PANTHER" id="PTHR43095">
    <property type="entry name" value="SUGAR KINASE"/>
    <property type="match status" value="1"/>
</dbReference>
<dbReference type="PANTHER" id="PTHR43095:SF5">
    <property type="entry name" value="XYLULOSE KINASE"/>
    <property type="match status" value="1"/>
</dbReference>
<keyword evidence="12" id="KW-1185">Reference proteome</keyword>
<feature type="domain" description="Carbohydrate kinase FGGY C-terminal" evidence="10">
    <location>
        <begin position="252"/>
        <end position="440"/>
    </location>
</feature>
<dbReference type="Pfam" id="PF00370">
    <property type="entry name" value="FGGY_N"/>
    <property type="match status" value="1"/>
</dbReference>
<dbReference type="InterPro" id="IPR018485">
    <property type="entry name" value="FGGY_C"/>
</dbReference>
<dbReference type="HAMAP" id="MF_01535">
    <property type="entry name" value="Rhamnulokinase"/>
    <property type="match status" value="1"/>
</dbReference>
<evidence type="ECO:0000313" key="11">
    <source>
        <dbReference type="EMBL" id="AZK47661.1"/>
    </source>
</evidence>
<dbReference type="KEGG" id="plen:EIM92_17140"/>
<feature type="binding site" evidence="7">
    <location>
        <position position="79"/>
    </location>
    <ligand>
        <name>substrate</name>
    </ligand>
</feature>
<dbReference type="OrthoDB" id="9761504at2"/>
<dbReference type="GO" id="GO:0019301">
    <property type="term" value="P:rhamnose catabolic process"/>
    <property type="evidence" value="ECO:0007669"/>
    <property type="project" value="UniProtKB-UniRule"/>
</dbReference>
<dbReference type="GO" id="GO:0005524">
    <property type="term" value="F:ATP binding"/>
    <property type="evidence" value="ECO:0007669"/>
    <property type="project" value="UniProtKB-KW"/>
</dbReference>
<keyword evidence="7" id="KW-1015">Disulfide bond</keyword>